<dbReference type="RefSeq" id="WP_004853710.1">
    <property type="nucleotide sequence ID" value="NZ_CABIWG010000008.1"/>
</dbReference>
<evidence type="ECO:0008006" key="3">
    <source>
        <dbReference type="Google" id="ProtNLM"/>
    </source>
</evidence>
<gene>
    <name evidence="1" type="ORF">DWX94_05875</name>
</gene>
<dbReference type="Proteomes" id="UP000283295">
    <property type="component" value="Unassembled WGS sequence"/>
</dbReference>
<name>A0A3R5WRY6_9FIRM</name>
<dbReference type="AlphaFoldDB" id="A0A3R5WRY6"/>
<dbReference type="GeneID" id="92831502"/>
<organism evidence="1 2">
    <name type="scientific">Coprococcus eutactus</name>
    <dbReference type="NCBI Taxonomy" id="33043"/>
    <lineage>
        <taxon>Bacteria</taxon>
        <taxon>Bacillati</taxon>
        <taxon>Bacillota</taxon>
        <taxon>Clostridia</taxon>
        <taxon>Lachnospirales</taxon>
        <taxon>Lachnospiraceae</taxon>
        <taxon>Coprococcus</taxon>
    </lineage>
</organism>
<sequence>MSYFDEMIATERIPDSYVGWEQYRREVTEYIENNCRVKKESGQDADAANSKPVLALWGIGPAGDIDIGRLADNYRLVLIDRDREALLSAVREYGLKEQDYIIADIPFWHVDDDQYRLYEAMLEDCADTEHILEFLTGIATANSGKYIGRTESGDIVNDTDRYLDIFDYSVAVGLHSQLNSRFAALLYHYRDNYHDEDLRLISSAISGLNEAAVERLNDYMYHMTKDVLIYGYEVVACEDQTCAEKLANAFDRRDVETMKSVEDIEGVAQLMKDMSLHMNYDVELVDSRHMVWPFDTAGGSKNYVMGFAAMRKI</sequence>
<dbReference type="OrthoDB" id="2029026at2"/>
<accession>A0A3R5WRY6</accession>
<proteinExistence type="predicted"/>
<protein>
    <recommendedName>
        <fullName evidence="3">Class I SAM-dependent methyltransferase</fullName>
    </recommendedName>
</protein>
<dbReference type="EMBL" id="QRVK01000010">
    <property type="protein sequence ID" value="RGS43124.1"/>
    <property type="molecule type" value="Genomic_DNA"/>
</dbReference>
<comment type="caution">
    <text evidence="1">The sequence shown here is derived from an EMBL/GenBank/DDBJ whole genome shotgun (WGS) entry which is preliminary data.</text>
</comment>
<evidence type="ECO:0000313" key="2">
    <source>
        <dbReference type="Proteomes" id="UP000283295"/>
    </source>
</evidence>
<reference evidence="1 2" key="1">
    <citation type="submission" date="2018-08" db="EMBL/GenBank/DDBJ databases">
        <title>A genome reference for cultivated species of the human gut microbiota.</title>
        <authorList>
            <person name="Zou Y."/>
            <person name="Xue W."/>
            <person name="Luo G."/>
        </authorList>
    </citation>
    <scope>NUCLEOTIDE SEQUENCE [LARGE SCALE GENOMIC DNA]</scope>
    <source>
        <strain evidence="1 2">AF22-21</strain>
    </source>
</reference>
<evidence type="ECO:0000313" key="1">
    <source>
        <dbReference type="EMBL" id="RGS43124.1"/>
    </source>
</evidence>